<accession>A0A1Y2M3S3</accession>
<sequence length="223" mass="24956">MSAPLNPNKTKTSTSSSDSPIDGTVSPSSSSPSPTTQEHFPFLRLPAELRETIYTHALGGHIWKMSMSYVDKDTTLARADNSSPHALALLLTNRQIYSEARLLPFAANTFSGRHEGHLREWARSLSPEQRNQVKALQFVRRGYVVESEQGMDVSPSFWMAVPSVGRWGLEGLKRIEVEVTLLNWGGMKDETLAEETKEWVLARLRRAVEVENPGVRLVVWRAA</sequence>
<evidence type="ECO:0000313" key="3">
    <source>
        <dbReference type="Proteomes" id="UP000193240"/>
    </source>
</evidence>
<name>A0A1Y2M3S3_EPING</name>
<keyword evidence="3" id="KW-1185">Reference proteome</keyword>
<dbReference type="EMBL" id="KZ107841">
    <property type="protein sequence ID" value="OSS50713.1"/>
    <property type="molecule type" value="Genomic_DNA"/>
</dbReference>
<organism evidence="2 3">
    <name type="scientific">Epicoccum nigrum</name>
    <name type="common">Soil fungus</name>
    <name type="synonym">Epicoccum purpurascens</name>
    <dbReference type="NCBI Taxonomy" id="105696"/>
    <lineage>
        <taxon>Eukaryota</taxon>
        <taxon>Fungi</taxon>
        <taxon>Dikarya</taxon>
        <taxon>Ascomycota</taxon>
        <taxon>Pezizomycotina</taxon>
        <taxon>Dothideomycetes</taxon>
        <taxon>Pleosporomycetidae</taxon>
        <taxon>Pleosporales</taxon>
        <taxon>Pleosporineae</taxon>
        <taxon>Didymellaceae</taxon>
        <taxon>Epicoccum</taxon>
    </lineage>
</organism>
<dbReference type="Proteomes" id="UP000193240">
    <property type="component" value="Unassembled WGS sequence"/>
</dbReference>
<feature type="compositionally biased region" description="Low complexity" evidence="1">
    <location>
        <begin position="9"/>
        <end position="19"/>
    </location>
</feature>
<dbReference type="AlphaFoldDB" id="A0A1Y2M3S3"/>
<dbReference type="InParanoid" id="A0A1Y2M3S3"/>
<evidence type="ECO:0000256" key="1">
    <source>
        <dbReference type="SAM" id="MobiDB-lite"/>
    </source>
</evidence>
<protein>
    <submittedName>
        <fullName evidence="2">Uncharacterized protein</fullName>
    </submittedName>
</protein>
<evidence type="ECO:0000313" key="2">
    <source>
        <dbReference type="EMBL" id="OSS50713.1"/>
    </source>
</evidence>
<dbReference type="PANTHER" id="PTHR38790:SF4">
    <property type="entry name" value="2EXR DOMAIN-CONTAINING PROTEIN"/>
    <property type="match status" value="1"/>
</dbReference>
<gene>
    <name evidence="2" type="ORF">B5807_04068</name>
</gene>
<dbReference type="PANTHER" id="PTHR38790">
    <property type="entry name" value="2EXR DOMAIN-CONTAINING PROTEIN-RELATED"/>
    <property type="match status" value="1"/>
</dbReference>
<feature type="region of interest" description="Disordered" evidence="1">
    <location>
        <begin position="1"/>
        <end position="38"/>
    </location>
</feature>
<proteinExistence type="predicted"/>
<reference evidence="2 3" key="1">
    <citation type="journal article" date="2017" name="Genome Announc.">
        <title>Genome sequence of the saprophytic ascomycete Epicoccum nigrum ICMP 19927 strain isolated from New Zealand.</title>
        <authorList>
            <person name="Fokin M."/>
            <person name="Fleetwood D."/>
            <person name="Weir B.S."/>
            <person name="Villas-Boas S.G."/>
        </authorList>
    </citation>
    <scope>NUCLEOTIDE SEQUENCE [LARGE SCALE GENOMIC DNA]</scope>
    <source>
        <strain evidence="2 3">ICMP 19927</strain>
    </source>
</reference>